<name>A0AAV0PKT8_9ROSI</name>
<accession>A0AAV0PKT8</accession>
<proteinExistence type="predicted"/>
<evidence type="ECO:0000313" key="2">
    <source>
        <dbReference type="EMBL" id="CAI0471490.1"/>
    </source>
</evidence>
<feature type="transmembrane region" description="Helical" evidence="1">
    <location>
        <begin position="41"/>
        <end position="64"/>
    </location>
</feature>
<dbReference type="Proteomes" id="UP001154282">
    <property type="component" value="Unassembled WGS sequence"/>
</dbReference>
<evidence type="ECO:0000256" key="1">
    <source>
        <dbReference type="SAM" id="Phobius"/>
    </source>
</evidence>
<sequence>MVIGPGPMDGQLNKSAIMMVEIKKLLLRLAGPLVASNSSTYLIQVTSLMFVAAGWSIFGNFVCFGHQLDSVARNGQCNGNLVRPSLWGKAIPFHWHPLAESHAGATGNDDPSISFIILCSTDS</sequence>
<keyword evidence="3" id="KW-1185">Reference proteome</keyword>
<reference evidence="2" key="1">
    <citation type="submission" date="2022-08" db="EMBL/GenBank/DDBJ databases">
        <authorList>
            <person name="Gutierrez-Valencia J."/>
        </authorList>
    </citation>
    <scope>NUCLEOTIDE SEQUENCE</scope>
</reference>
<organism evidence="2 3">
    <name type="scientific">Linum tenue</name>
    <dbReference type="NCBI Taxonomy" id="586396"/>
    <lineage>
        <taxon>Eukaryota</taxon>
        <taxon>Viridiplantae</taxon>
        <taxon>Streptophyta</taxon>
        <taxon>Embryophyta</taxon>
        <taxon>Tracheophyta</taxon>
        <taxon>Spermatophyta</taxon>
        <taxon>Magnoliopsida</taxon>
        <taxon>eudicotyledons</taxon>
        <taxon>Gunneridae</taxon>
        <taxon>Pentapetalae</taxon>
        <taxon>rosids</taxon>
        <taxon>fabids</taxon>
        <taxon>Malpighiales</taxon>
        <taxon>Linaceae</taxon>
        <taxon>Linum</taxon>
    </lineage>
</organism>
<keyword evidence="1" id="KW-1133">Transmembrane helix</keyword>
<comment type="caution">
    <text evidence="2">The sequence shown here is derived from an EMBL/GenBank/DDBJ whole genome shotgun (WGS) entry which is preliminary data.</text>
</comment>
<dbReference type="EMBL" id="CAMGYJ010000009">
    <property type="protein sequence ID" value="CAI0471490.1"/>
    <property type="molecule type" value="Genomic_DNA"/>
</dbReference>
<gene>
    <name evidence="2" type="ORF">LITE_LOCUS38926</name>
</gene>
<dbReference type="AlphaFoldDB" id="A0AAV0PKT8"/>
<keyword evidence="1" id="KW-0812">Transmembrane</keyword>
<keyword evidence="1" id="KW-0472">Membrane</keyword>
<evidence type="ECO:0000313" key="3">
    <source>
        <dbReference type="Proteomes" id="UP001154282"/>
    </source>
</evidence>
<protein>
    <submittedName>
        <fullName evidence="2">Uncharacterized protein</fullName>
    </submittedName>
</protein>